<evidence type="ECO:0000256" key="4">
    <source>
        <dbReference type="ARBA" id="ARBA00022692"/>
    </source>
</evidence>
<dbReference type="SUPFAM" id="SSF161098">
    <property type="entry name" value="MetI-like"/>
    <property type="match status" value="1"/>
</dbReference>
<evidence type="ECO:0000256" key="3">
    <source>
        <dbReference type="ARBA" id="ARBA00022475"/>
    </source>
</evidence>
<evidence type="ECO:0000259" key="8">
    <source>
        <dbReference type="PROSITE" id="PS50928"/>
    </source>
</evidence>
<evidence type="ECO:0000256" key="6">
    <source>
        <dbReference type="ARBA" id="ARBA00023136"/>
    </source>
</evidence>
<dbReference type="CDD" id="cd06261">
    <property type="entry name" value="TM_PBP2"/>
    <property type="match status" value="1"/>
</dbReference>
<keyword evidence="2 7" id="KW-0813">Transport</keyword>
<feature type="transmembrane region" description="Helical" evidence="7">
    <location>
        <begin position="82"/>
        <end position="100"/>
    </location>
</feature>
<comment type="subcellular location">
    <subcellularLocation>
        <location evidence="1 7">Cell membrane</location>
        <topology evidence="1 7">Multi-pass membrane protein</topology>
    </subcellularLocation>
</comment>
<dbReference type="GO" id="GO:0005886">
    <property type="term" value="C:plasma membrane"/>
    <property type="evidence" value="ECO:0007669"/>
    <property type="project" value="UniProtKB-SubCell"/>
</dbReference>
<organism evidence="9 10">
    <name type="scientific">Eubacterium oxidoreducens</name>
    <dbReference type="NCBI Taxonomy" id="1732"/>
    <lineage>
        <taxon>Bacteria</taxon>
        <taxon>Bacillati</taxon>
        <taxon>Bacillota</taxon>
        <taxon>Clostridia</taxon>
        <taxon>Eubacteriales</taxon>
        <taxon>Eubacteriaceae</taxon>
        <taxon>Eubacterium</taxon>
    </lineage>
</organism>
<evidence type="ECO:0000256" key="2">
    <source>
        <dbReference type="ARBA" id="ARBA00022448"/>
    </source>
</evidence>
<gene>
    <name evidence="9" type="ORF">SAMN02910417_02003</name>
</gene>
<dbReference type="Gene3D" id="1.10.3720.10">
    <property type="entry name" value="MetI-like"/>
    <property type="match status" value="1"/>
</dbReference>
<comment type="similarity">
    <text evidence="7">Belongs to the binding-protein-dependent transport system permease family.</text>
</comment>
<feature type="transmembrane region" description="Helical" evidence="7">
    <location>
        <begin position="284"/>
        <end position="302"/>
    </location>
</feature>
<feature type="transmembrane region" description="Helical" evidence="7">
    <location>
        <begin position="233"/>
        <end position="257"/>
    </location>
</feature>
<dbReference type="PROSITE" id="PS50928">
    <property type="entry name" value="ABC_TM1"/>
    <property type="match status" value="1"/>
</dbReference>
<evidence type="ECO:0000313" key="10">
    <source>
        <dbReference type="Proteomes" id="UP000199228"/>
    </source>
</evidence>
<protein>
    <submittedName>
        <fullName evidence="9">NitT/TauT family transport system permease protein</fullName>
    </submittedName>
</protein>
<feature type="transmembrane region" description="Helical" evidence="7">
    <location>
        <begin position="190"/>
        <end position="212"/>
    </location>
</feature>
<reference evidence="9 10" key="1">
    <citation type="submission" date="2016-10" db="EMBL/GenBank/DDBJ databases">
        <authorList>
            <person name="de Groot N.N."/>
        </authorList>
    </citation>
    <scope>NUCLEOTIDE SEQUENCE [LARGE SCALE GENOMIC DNA]</scope>
    <source>
        <strain evidence="9 10">DSM 3217</strain>
    </source>
</reference>
<evidence type="ECO:0000256" key="5">
    <source>
        <dbReference type="ARBA" id="ARBA00022989"/>
    </source>
</evidence>
<proteinExistence type="inferred from homology"/>
<dbReference type="AlphaFoldDB" id="A0A1G6C238"/>
<dbReference type="PANTHER" id="PTHR30151:SF0">
    <property type="entry name" value="ABC TRANSPORTER PERMEASE PROTEIN MJ0413-RELATED"/>
    <property type="match status" value="1"/>
</dbReference>
<dbReference type="EMBL" id="FMXR01000014">
    <property type="protein sequence ID" value="SDB26941.1"/>
    <property type="molecule type" value="Genomic_DNA"/>
</dbReference>
<evidence type="ECO:0000256" key="7">
    <source>
        <dbReference type="RuleBase" id="RU363032"/>
    </source>
</evidence>
<dbReference type="InterPro" id="IPR000515">
    <property type="entry name" value="MetI-like"/>
</dbReference>
<keyword evidence="10" id="KW-1185">Reference proteome</keyword>
<dbReference type="Proteomes" id="UP000199228">
    <property type="component" value="Unassembled WGS sequence"/>
</dbReference>
<dbReference type="GO" id="GO:0055085">
    <property type="term" value="P:transmembrane transport"/>
    <property type="evidence" value="ECO:0007669"/>
    <property type="project" value="InterPro"/>
</dbReference>
<feature type="transmembrane region" description="Helical" evidence="7">
    <location>
        <begin position="7"/>
        <end position="24"/>
    </location>
</feature>
<dbReference type="PANTHER" id="PTHR30151">
    <property type="entry name" value="ALKANE SULFONATE ABC TRANSPORTER-RELATED, MEMBRANE SUBUNIT"/>
    <property type="match status" value="1"/>
</dbReference>
<feature type="transmembrane region" description="Helical" evidence="7">
    <location>
        <begin position="164"/>
        <end position="184"/>
    </location>
</feature>
<dbReference type="RefSeq" id="WP_090174217.1">
    <property type="nucleotide sequence ID" value="NZ_FMXR01000014.1"/>
</dbReference>
<name>A0A1G6C238_EUBOX</name>
<feature type="transmembrane region" description="Helical" evidence="7">
    <location>
        <begin position="44"/>
        <end position="62"/>
    </location>
</feature>
<dbReference type="STRING" id="1732.SAMN02910417_02003"/>
<dbReference type="OrthoDB" id="9804353at2"/>
<keyword evidence="3" id="KW-1003">Cell membrane</keyword>
<sequence length="322" mass="35387">MKGLIKSVAGLVAALLIQIFVPYVDGENLTEYPLGPIRLSGNDLYKILLIGLAIFWVILWMVSQKNKTKKKIYQKKSSRRLALGLALAAWDIAGSKFQLLPQPFFPGPAGIAQAFLEDGSAIWENTLYSVRLFAWGFILGAVIGIVTGVLIGYYAKAAYWVEPVLNICGVLPAVVWMPFALILFPTSFQAAVFLLVICVWFPVTSLSALGIMSTPKVQYEAAQMLGASKLRQIFTVAIPHALPQIFTGIITAEAFSFTNLVMAEMMGQPGGLGYYINASKAWSAYYKVFAAIVVMAIMFSLIKWGTDKLQNSLLRWQKGVVK</sequence>
<keyword evidence="6 7" id="KW-0472">Membrane</keyword>
<dbReference type="InterPro" id="IPR035906">
    <property type="entry name" value="MetI-like_sf"/>
</dbReference>
<feature type="transmembrane region" description="Helical" evidence="7">
    <location>
        <begin position="132"/>
        <end position="155"/>
    </location>
</feature>
<keyword evidence="5 7" id="KW-1133">Transmembrane helix</keyword>
<evidence type="ECO:0000313" key="9">
    <source>
        <dbReference type="EMBL" id="SDB26941.1"/>
    </source>
</evidence>
<feature type="domain" description="ABC transmembrane type-1" evidence="8">
    <location>
        <begin position="126"/>
        <end position="303"/>
    </location>
</feature>
<evidence type="ECO:0000256" key="1">
    <source>
        <dbReference type="ARBA" id="ARBA00004651"/>
    </source>
</evidence>
<dbReference type="Pfam" id="PF00528">
    <property type="entry name" value="BPD_transp_1"/>
    <property type="match status" value="1"/>
</dbReference>
<keyword evidence="4 7" id="KW-0812">Transmembrane</keyword>
<accession>A0A1G6C238</accession>